<keyword evidence="2" id="KW-1185">Reference proteome</keyword>
<sequence length="308" mass="33191">MPVINISQGVLLHKPETVIGTDAAPTTANTIKFFNMTFAPMEGEDVPRDFVLGHMGHQGIDVAGLYGRVEFDVQLTGSGAAGVAPAFGGLLRSAGCDEAVTADTQVDYTPLSDGQETGTLWFNDDGVKYPFTAGRGNWQMVWTANRVPLLRFTYLGFLADVTDTARPVPVFTPWQDGLVCDYLNTAFSLHGVPAGLESFNFNASNQVAPRFLINKRSIEMTDRKSAGTVVIEGAAVATKDWIATVKAKTLAELEITHGLVAGNIVEFAAPATQVGRPSYGATNGIRNQTFPTYHRPVTGDDEWTLTFK</sequence>
<dbReference type="EMBL" id="MCRJ01000027">
    <property type="protein sequence ID" value="ODN71175.1"/>
    <property type="molecule type" value="Genomic_DNA"/>
</dbReference>
<name>A0A1E3H4U7_9HYPH</name>
<dbReference type="Pfam" id="PF18906">
    <property type="entry name" value="Phage_tube_2"/>
    <property type="match status" value="1"/>
</dbReference>
<evidence type="ECO:0000313" key="1">
    <source>
        <dbReference type="EMBL" id="ODN71175.1"/>
    </source>
</evidence>
<dbReference type="AlphaFoldDB" id="A0A1E3H4U7"/>
<protein>
    <submittedName>
        <fullName evidence="1">Uncharacterized protein</fullName>
    </submittedName>
</protein>
<dbReference type="RefSeq" id="WP_069306367.1">
    <property type="nucleotide sequence ID" value="NZ_MCRJ01000027.1"/>
</dbReference>
<comment type="caution">
    <text evidence="1">The sequence shown here is derived from an EMBL/GenBank/DDBJ whole genome shotgun (WGS) entry which is preliminary data.</text>
</comment>
<proteinExistence type="predicted"/>
<dbReference type="OrthoDB" id="7325655at2"/>
<reference evidence="1 2" key="1">
    <citation type="submission" date="2016-07" db="EMBL/GenBank/DDBJ databases">
        <title>Draft Genome Sequence of Methylobrevis pamukkalensis PK2.</title>
        <authorList>
            <person name="Vasilenko O.V."/>
            <person name="Doronina N.V."/>
            <person name="Shmareva M.N."/>
            <person name="Tarlachkov S.V."/>
            <person name="Mustakhimov I."/>
            <person name="Trotsenko Y.A."/>
        </authorList>
    </citation>
    <scope>NUCLEOTIDE SEQUENCE [LARGE SCALE GENOMIC DNA]</scope>
    <source>
        <strain evidence="1 2">PK2</strain>
    </source>
</reference>
<dbReference type="Proteomes" id="UP000094622">
    <property type="component" value="Unassembled WGS sequence"/>
</dbReference>
<accession>A0A1E3H4U7</accession>
<evidence type="ECO:0000313" key="2">
    <source>
        <dbReference type="Proteomes" id="UP000094622"/>
    </source>
</evidence>
<organism evidence="1 2">
    <name type="scientific">Methylobrevis pamukkalensis</name>
    <dbReference type="NCBI Taxonomy" id="1439726"/>
    <lineage>
        <taxon>Bacteria</taxon>
        <taxon>Pseudomonadati</taxon>
        <taxon>Pseudomonadota</taxon>
        <taxon>Alphaproteobacteria</taxon>
        <taxon>Hyphomicrobiales</taxon>
        <taxon>Pleomorphomonadaceae</taxon>
        <taxon>Methylobrevis</taxon>
    </lineage>
</organism>
<dbReference type="InterPro" id="IPR044000">
    <property type="entry name" value="Phage_tube_2"/>
</dbReference>
<gene>
    <name evidence="1" type="ORF">A6302_01464</name>
</gene>